<dbReference type="Proteomes" id="UP000649328">
    <property type="component" value="Unassembled WGS sequence"/>
</dbReference>
<reference evidence="4" key="1">
    <citation type="submission" date="2020-10" db="EMBL/GenBank/DDBJ databases">
        <title>The Whole-Genome Sequence of Metschnikowia persimmonesis, a Novel Endophytic Yeast Species Isolated from Medicinal Plant Diospyros kaki Thumb.</title>
        <authorList>
            <person name="Rahmat E."/>
            <person name="Kang Y."/>
        </authorList>
    </citation>
    <scope>NUCLEOTIDE SEQUENCE</scope>
    <source>
        <strain evidence="4">KIOM G15050</strain>
    </source>
</reference>
<dbReference type="EMBL" id="JACBPP010000006">
    <property type="protein sequence ID" value="KAF8000599.1"/>
    <property type="molecule type" value="Genomic_DNA"/>
</dbReference>
<dbReference type="GO" id="GO:0016616">
    <property type="term" value="F:oxidoreductase activity, acting on the CH-OH group of donors, NAD or NADP as acceptor"/>
    <property type="evidence" value="ECO:0007669"/>
    <property type="project" value="UniProtKB-ARBA"/>
</dbReference>
<sequence length="302" mass="33046">MTVSEKQFTTIIKPEQDEATVPFPAPKLTGTAAERFLMTDKVTVITGAAGSIGGALAEAFALAGSHVAIMDFKHNPTIDKTLHEKYGVKVKSYTVDVTNYGLVKETVRQIEEDFGTIDTFIANAGVVWTTGLILNDASTLDEWRRVFDVNVHGVFNCAKSVGEVFKRKGKGSLIMTASMSGHIVNVPNYQTGYNASKAAVVHMGKSLAVEFAGFARVNTVSPGYTDTGLSDFVPTEQRAKWWGLTHWAERPSPRSWSARTCTWRATWPASPQARISRLMAATVPSKLVMEWFESYAGTDKAR</sequence>
<dbReference type="InterPro" id="IPR036291">
    <property type="entry name" value="NAD(P)-bd_dom_sf"/>
</dbReference>
<evidence type="ECO:0000313" key="5">
    <source>
        <dbReference type="Proteomes" id="UP000649328"/>
    </source>
</evidence>
<dbReference type="Pfam" id="PF13561">
    <property type="entry name" value="adh_short_C2"/>
    <property type="match status" value="1"/>
</dbReference>
<comment type="similarity">
    <text evidence="1">Belongs to the short-chain dehydrogenases/reductases (SDR) family.</text>
</comment>
<gene>
    <name evidence="4" type="ORF">HF325_004388</name>
</gene>
<keyword evidence="2" id="KW-0521">NADP</keyword>
<comment type="caution">
    <text evidence="4">The sequence shown here is derived from an EMBL/GenBank/DDBJ whole genome shotgun (WGS) entry which is preliminary data.</text>
</comment>
<dbReference type="InterPro" id="IPR020904">
    <property type="entry name" value="Sc_DH/Rdtase_CS"/>
</dbReference>
<keyword evidence="5" id="KW-1185">Reference proteome</keyword>
<evidence type="ECO:0000256" key="2">
    <source>
        <dbReference type="ARBA" id="ARBA00022857"/>
    </source>
</evidence>
<name>A0A8H7L9Y1_9ASCO</name>
<dbReference type="SUPFAM" id="SSF51735">
    <property type="entry name" value="NAD(P)-binding Rossmann-fold domains"/>
    <property type="match status" value="1"/>
</dbReference>
<proteinExistence type="inferred from homology"/>
<dbReference type="InterPro" id="IPR002347">
    <property type="entry name" value="SDR_fam"/>
</dbReference>
<keyword evidence="3" id="KW-0560">Oxidoreductase</keyword>
<dbReference type="GO" id="GO:0050664">
    <property type="term" value="F:oxidoreductase activity, acting on NAD(P)H, oxygen as acceptor"/>
    <property type="evidence" value="ECO:0007669"/>
    <property type="project" value="TreeGrafter"/>
</dbReference>
<accession>A0A8H7L9Y1</accession>
<evidence type="ECO:0000256" key="1">
    <source>
        <dbReference type="ARBA" id="ARBA00006484"/>
    </source>
</evidence>
<dbReference type="PANTHER" id="PTHR43008:SF13">
    <property type="entry name" value="L-XYLULOSE REDUCTASE-RELATED"/>
    <property type="match status" value="1"/>
</dbReference>
<dbReference type="AlphaFoldDB" id="A0A8H7L9Y1"/>
<protein>
    <submittedName>
        <fullName evidence="4">Uncharacterized protein</fullName>
    </submittedName>
</protein>
<dbReference type="PANTHER" id="PTHR43008">
    <property type="entry name" value="BENZIL REDUCTASE"/>
    <property type="match status" value="1"/>
</dbReference>
<evidence type="ECO:0000313" key="4">
    <source>
        <dbReference type="EMBL" id="KAF8000599.1"/>
    </source>
</evidence>
<dbReference type="PRINTS" id="PR00081">
    <property type="entry name" value="GDHRDH"/>
</dbReference>
<dbReference type="PROSITE" id="PS00061">
    <property type="entry name" value="ADH_SHORT"/>
    <property type="match status" value="1"/>
</dbReference>
<dbReference type="PRINTS" id="PR00080">
    <property type="entry name" value="SDRFAMILY"/>
</dbReference>
<evidence type="ECO:0000256" key="3">
    <source>
        <dbReference type="ARBA" id="ARBA00023002"/>
    </source>
</evidence>
<dbReference type="OrthoDB" id="1888931at2759"/>
<organism evidence="4 5">
    <name type="scientific">Metschnikowia pulcherrima</name>
    <dbReference type="NCBI Taxonomy" id="27326"/>
    <lineage>
        <taxon>Eukaryota</taxon>
        <taxon>Fungi</taxon>
        <taxon>Dikarya</taxon>
        <taxon>Ascomycota</taxon>
        <taxon>Saccharomycotina</taxon>
        <taxon>Pichiomycetes</taxon>
        <taxon>Metschnikowiaceae</taxon>
        <taxon>Metschnikowia</taxon>
    </lineage>
</organism>
<dbReference type="Gene3D" id="3.40.50.720">
    <property type="entry name" value="NAD(P)-binding Rossmann-like Domain"/>
    <property type="match status" value="1"/>
</dbReference>